<proteinExistence type="predicted"/>
<dbReference type="EMBL" id="BART01040193">
    <property type="protein sequence ID" value="GAH26962.1"/>
    <property type="molecule type" value="Genomic_DNA"/>
</dbReference>
<accession>X1E362</accession>
<feature type="non-terminal residue" evidence="1">
    <location>
        <position position="1"/>
    </location>
</feature>
<evidence type="ECO:0000313" key="1">
    <source>
        <dbReference type="EMBL" id="GAH26962.1"/>
    </source>
</evidence>
<comment type="caution">
    <text evidence="1">The sequence shown here is derived from an EMBL/GenBank/DDBJ whole genome shotgun (WGS) entry which is preliminary data.</text>
</comment>
<name>X1E362_9ZZZZ</name>
<organism evidence="1">
    <name type="scientific">marine sediment metagenome</name>
    <dbReference type="NCBI Taxonomy" id="412755"/>
    <lineage>
        <taxon>unclassified sequences</taxon>
        <taxon>metagenomes</taxon>
        <taxon>ecological metagenomes</taxon>
    </lineage>
</organism>
<gene>
    <name evidence="1" type="ORF">S01H4_65584</name>
</gene>
<reference evidence="1" key="1">
    <citation type="journal article" date="2014" name="Front. Microbiol.">
        <title>High frequency of phylogenetically diverse reductive dehalogenase-homologous genes in deep subseafloor sedimentary metagenomes.</title>
        <authorList>
            <person name="Kawai M."/>
            <person name="Futagami T."/>
            <person name="Toyoda A."/>
            <person name="Takaki Y."/>
            <person name="Nishi S."/>
            <person name="Hori S."/>
            <person name="Arai W."/>
            <person name="Tsubouchi T."/>
            <person name="Morono Y."/>
            <person name="Uchiyama I."/>
            <person name="Ito T."/>
            <person name="Fujiyama A."/>
            <person name="Inagaki F."/>
            <person name="Takami H."/>
        </authorList>
    </citation>
    <scope>NUCLEOTIDE SEQUENCE</scope>
    <source>
        <strain evidence="1">Expedition CK06-06</strain>
    </source>
</reference>
<dbReference type="AlphaFoldDB" id="X1E362"/>
<protein>
    <submittedName>
        <fullName evidence="1">Uncharacterized protein</fullName>
    </submittedName>
</protein>
<feature type="non-terminal residue" evidence="1">
    <location>
        <position position="101"/>
    </location>
</feature>
<sequence length="101" mass="11718">PNCIIRVSSIKQPFHLTVPLIKRKSIDAETIKSINQKILGEKYSGDVKKDYGKRSGMNRGIDEYFKTPTREKKESPSQATKKDKEVQKVKRLFNTTYSYYT</sequence>